<dbReference type="EMBL" id="PDCJ01000002">
    <property type="protein sequence ID" value="PEG29962.1"/>
    <property type="molecule type" value="Genomic_DNA"/>
</dbReference>
<dbReference type="Proteomes" id="UP000220840">
    <property type="component" value="Unassembled WGS sequence"/>
</dbReference>
<accession>A0A2A7MDP0</accession>
<evidence type="ECO:0000313" key="2">
    <source>
        <dbReference type="Proteomes" id="UP000220840"/>
    </source>
</evidence>
<gene>
    <name evidence="1" type="ORF">CQ394_15075</name>
</gene>
<protein>
    <submittedName>
        <fullName evidence="1">Uncharacterized protein</fullName>
    </submittedName>
</protein>
<comment type="caution">
    <text evidence="1">The sequence shown here is derived from an EMBL/GenBank/DDBJ whole genome shotgun (WGS) entry which is preliminary data.</text>
</comment>
<evidence type="ECO:0000313" key="1">
    <source>
        <dbReference type="EMBL" id="PEG29962.1"/>
    </source>
</evidence>
<sequence length="69" mass="7796">MTTPYEFEGWNEPLDKLFAQVDLIKYALDWLGEGDEIGKFKYSTAGSHLLSSIITRSTGKCAMCMRVCK</sequence>
<keyword evidence="2" id="KW-1185">Reference proteome</keyword>
<dbReference type="AlphaFoldDB" id="A0A2A7MDP0"/>
<reference evidence="1 2" key="1">
    <citation type="submission" date="2017-10" db="EMBL/GenBank/DDBJ databases">
        <title>Effective Description of Clostridium neonatale sp. nov. linked to necrotizing enterocolitis in neonates and a clarification of species assignable to the genus Clostridium (Prazmowski 1880) emend. Lawson and Rainey 2016.</title>
        <authorList>
            <person name="Bernard K."/>
            <person name="Burdz T."/>
            <person name="Wiebe D."/>
            <person name="Balcewich B."/>
            <person name="Alfa M."/>
            <person name="Bernier A.-M."/>
        </authorList>
    </citation>
    <scope>NUCLEOTIDE SEQUENCE [LARGE SCALE GENOMIC DNA]</scope>
    <source>
        <strain evidence="1 2">LCDC99A005</strain>
    </source>
</reference>
<dbReference type="STRING" id="137838.GCA_001458595_01249"/>
<organism evidence="1 2">
    <name type="scientific">Clostridium neonatale</name>
    <dbReference type="NCBI Taxonomy" id="137838"/>
    <lineage>
        <taxon>Bacteria</taxon>
        <taxon>Bacillati</taxon>
        <taxon>Bacillota</taxon>
        <taxon>Clostridia</taxon>
        <taxon>Eubacteriales</taxon>
        <taxon>Clostridiaceae</taxon>
        <taxon>Clostridium</taxon>
    </lineage>
</organism>
<dbReference type="RefSeq" id="WP_058294133.1">
    <property type="nucleotide sequence ID" value="NZ_CAKJVD010000019.1"/>
</dbReference>
<dbReference type="GeneID" id="68876269"/>
<proteinExistence type="predicted"/>
<name>A0A2A7MDP0_9CLOT</name>